<feature type="compositionally biased region" description="Polar residues" evidence="12">
    <location>
        <begin position="687"/>
        <end position="696"/>
    </location>
</feature>
<feature type="region of interest" description="Disordered" evidence="12">
    <location>
        <begin position="673"/>
        <end position="768"/>
    </location>
</feature>
<keyword evidence="6 10" id="KW-0967">Endosome</keyword>
<dbReference type="GO" id="GO:0043130">
    <property type="term" value="F:ubiquitin binding"/>
    <property type="evidence" value="ECO:0007669"/>
    <property type="project" value="InterPro"/>
</dbReference>
<dbReference type="Pfam" id="PF01363">
    <property type="entry name" value="FYVE"/>
    <property type="match status" value="1"/>
</dbReference>
<accession>A0A8I2YDH1</accession>
<feature type="compositionally biased region" description="Pro residues" evidence="12">
    <location>
        <begin position="718"/>
        <end position="736"/>
    </location>
</feature>
<dbReference type="CDD" id="cd21385">
    <property type="entry name" value="GAT_Vps27"/>
    <property type="match status" value="1"/>
</dbReference>
<dbReference type="SUPFAM" id="SSF57903">
    <property type="entry name" value="FYVE/PHD zinc finger"/>
    <property type="match status" value="1"/>
</dbReference>
<comment type="subunit">
    <text evidence="10">Component of the ESCRT-0 complex composed of HSE1 and VPS27.</text>
</comment>
<dbReference type="GO" id="GO:0008270">
    <property type="term" value="F:zinc ion binding"/>
    <property type="evidence" value="ECO:0007669"/>
    <property type="project" value="UniProtKB-KW"/>
</dbReference>
<dbReference type="GO" id="GO:0006623">
    <property type="term" value="P:protein targeting to vacuole"/>
    <property type="evidence" value="ECO:0007669"/>
    <property type="project" value="TreeGrafter"/>
</dbReference>
<evidence type="ECO:0000256" key="7">
    <source>
        <dbReference type="ARBA" id="ARBA00022771"/>
    </source>
</evidence>
<dbReference type="SMART" id="SM00288">
    <property type="entry name" value="VHS"/>
    <property type="match status" value="1"/>
</dbReference>
<dbReference type="PROSITE" id="PS50178">
    <property type="entry name" value="ZF_FYVE"/>
    <property type="match status" value="1"/>
</dbReference>
<reference evidence="15" key="1">
    <citation type="submission" date="2021-03" db="EMBL/GenBank/DDBJ databases">
        <title>Evolutionary innovations through gain and loss of genes in the ectomycorrhizal Boletales.</title>
        <authorList>
            <person name="Wu G."/>
            <person name="Miyauchi S."/>
            <person name="Morin E."/>
            <person name="Yang Z.-L."/>
            <person name="Xu J."/>
            <person name="Martin F.M."/>
        </authorList>
    </citation>
    <scope>NUCLEOTIDE SEQUENCE</scope>
    <source>
        <strain evidence="15">BR01</strain>
    </source>
</reference>
<keyword evidence="9 10" id="KW-0472">Membrane</keyword>
<dbReference type="InterPro" id="IPR002014">
    <property type="entry name" value="VHS_dom"/>
</dbReference>
<evidence type="ECO:0000256" key="10">
    <source>
        <dbReference type="PIRNR" id="PIRNR036956"/>
    </source>
</evidence>
<sequence length="768" mass="83684">MTSLTSWLWGTTQIDDAIDKATSELIPAGTEDVALNLEICDQIRSKSAPAKDAMRALKRRLNHKNPNVQILALSLTDICVKNGGDHFLAEIASREFIDNLVSILKILGLNHAVKSEVLKHIQNWALAFEGKPSLSYVGQVYKTLKSEGYEFPPKDLALANSAMVDTSTAPEWIDSDVCLRCRTPFTFTNRKHHCRNCGQVFDQQCSSKTIPLPHFGITQPIRVCDSCHSKLLRKNERIDKGHRQSASMYSPRNSNARDVFDAELQRAIQLSLQEVGASSASTKHPGYVPYQSQSYSQASEPPIVDRTTYPDKDRRNSAPPRTAIADDEDDPDLRAAIEASLREANMPRPSAPTEMASAEGMGYPSSYPPTVTPTPSVPKIPSYDLEPLESDVILTFSQTIEQVQSQGGRDMSRYPAVSELFDKANGLRPKLAMSLDDTGRKEQMLSEMHEKLSQAVKLYDKLLTKQISHPAWRHTTPPDHGRAPTLPTGPAYAPNGYAQSQGPNEYNQWAPSSSAYASRGGHSSSQVPQSPAVQTSFQPSYALLPPPLPSTLGPSYSHHSYNPWSAEEEPHRQMTSPPLLSVSSPSLQPFYGAQATQSHQPVSIPLGDNLDGANDQTQGLGTESTLPLHESHPQSIPQHALTASAPALASPVPPTTMSPGRSTIVRAHTISSRPSIASPPLPAQPHPSLSRSTTVSYAPPIRLQSFSRAQPVHAPQQPSHPLPAQPPPNPPLPAFPAAPTSAPAFDLYAPSVPSAPPQERREEMLIEL</sequence>
<dbReference type="InterPro" id="IPR008942">
    <property type="entry name" value="ENTH_VHS"/>
</dbReference>
<feature type="compositionally biased region" description="Polar residues" evidence="12">
    <location>
        <begin position="497"/>
        <end position="516"/>
    </location>
</feature>
<feature type="compositionally biased region" description="Low complexity" evidence="12">
    <location>
        <begin position="523"/>
        <end position="534"/>
    </location>
</feature>
<keyword evidence="4" id="KW-0479">Metal-binding</keyword>
<feature type="region of interest" description="Disordered" evidence="12">
    <location>
        <begin position="606"/>
        <end position="637"/>
    </location>
</feature>
<keyword evidence="5" id="KW-0677">Repeat</keyword>
<protein>
    <recommendedName>
        <fullName evidence="3 10">Vacuolar protein sorting-associated protein 27</fullName>
    </recommendedName>
</protein>
<dbReference type="FunFam" id="3.30.40.10:FF:000161">
    <property type="entry name" value="Vacuolar protein sorting-associated protein 27"/>
    <property type="match status" value="1"/>
</dbReference>
<evidence type="ECO:0000256" key="2">
    <source>
        <dbReference type="ARBA" id="ARBA00008597"/>
    </source>
</evidence>
<dbReference type="Gene3D" id="1.20.5.1940">
    <property type="match status" value="1"/>
</dbReference>
<evidence type="ECO:0000256" key="8">
    <source>
        <dbReference type="ARBA" id="ARBA00022833"/>
    </source>
</evidence>
<comment type="similarity">
    <text evidence="2 10">Belongs to the VPS27 family.</text>
</comment>
<gene>
    <name evidence="15" type="ORF">JVT61DRAFT_13576</name>
</gene>
<dbReference type="GO" id="GO:0032266">
    <property type="term" value="F:phosphatidylinositol-3-phosphate binding"/>
    <property type="evidence" value="ECO:0007669"/>
    <property type="project" value="TreeGrafter"/>
</dbReference>
<dbReference type="SMART" id="SM00726">
    <property type="entry name" value="UIM"/>
    <property type="match status" value="2"/>
</dbReference>
<dbReference type="GO" id="GO:0043328">
    <property type="term" value="P:protein transport to vacuole involved in ubiquitin-dependent protein catabolic process via the multivesicular body sorting pathway"/>
    <property type="evidence" value="ECO:0007669"/>
    <property type="project" value="TreeGrafter"/>
</dbReference>
<dbReference type="Gene3D" id="6.10.140.100">
    <property type="match status" value="1"/>
</dbReference>
<feature type="compositionally biased region" description="Polar residues" evidence="12">
    <location>
        <begin position="244"/>
        <end position="254"/>
    </location>
</feature>
<evidence type="ECO:0000256" key="11">
    <source>
        <dbReference type="PROSITE-ProRule" id="PRU00091"/>
    </source>
</evidence>
<comment type="caution">
    <text evidence="15">The sequence shown here is derived from an EMBL/GenBank/DDBJ whole genome shotgun (WGS) entry which is preliminary data.</text>
</comment>
<dbReference type="CDD" id="cd15735">
    <property type="entry name" value="FYVE_spVPS27p_like"/>
    <property type="match status" value="1"/>
</dbReference>
<dbReference type="InterPro" id="IPR000306">
    <property type="entry name" value="Znf_FYVE"/>
</dbReference>
<evidence type="ECO:0000256" key="5">
    <source>
        <dbReference type="ARBA" id="ARBA00022737"/>
    </source>
</evidence>
<evidence type="ECO:0000256" key="4">
    <source>
        <dbReference type="ARBA" id="ARBA00022723"/>
    </source>
</evidence>
<dbReference type="EMBL" id="JAGFBS010000065">
    <property type="protein sequence ID" value="KAG6369804.1"/>
    <property type="molecule type" value="Genomic_DNA"/>
</dbReference>
<evidence type="ECO:0000259" key="13">
    <source>
        <dbReference type="PROSITE" id="PS50178"/>
    </source>
</evidence>
<evidence type="ECO:0000256" key="3">
    <source>
        <dbReference type="ARBA" id="ARBA00017753"/>
    </source>
</evidence>
<feature type="region of interest" description="Disordered" evidence="12">
    <location>
        <begin position="235"/>
        <end position="254"/>
    </location>
</feature>
<dbReference type="PROSITE" id="PS50179">
    <property type="entry name" value="VHS"/>
    <property type="match status" value="1"/>
</dbReference>
<dbReference type="InterPro" id="IPR017455">
    <property type="entry name" value="Znf_FYVE-rel"/>
</dbReference>
<feature type="domain" description="VHS" evidence="14">
    <location>
        <begin position="30"/>
        <end position="152"/>
    </location>
</feature>
<evidence type="ECO:0000259" key="14">
    <source>
        <dbReference type="PROSITE" id="PS50179"/>
    </source>
</evidence>
<feature type="compositionally biased region" description="Basic and acidic residues" evidence="12">
    <location>
        <begin position="758"/>
        <end position="768"/>
    </location>
</feature>
<organism evidence="15 16">
    <name type="scientific">Boletus reticuloceps</name>
    <dbReference type="NCBI Taxonomy" id="495285"/>
    <lineage>
        <taxon>Eukaryota</taxon>
        <taxon>Fungi</taxon>
        <taxon>Dikarya</taxon>
        <taxon>Basidiomycota</taxon>
        <taxon>Agaricomycotina</taxon>
        <taxon>Agaricomycetes</taxon>
        <taxon>Agaricomycetidae</taxon>
        <taxon>Boletales</taxon>
        <taxon>Boletineae</taxon>
        <taxon>Boletaceae</taxon>
        <taxon>Boletoideae</taxon>
        <taxon>Boletus</taxon>
    </lineage>
</organism>
<evidence type="ECO:0000256" key="9">
    <source>
        <dbReference type="ARBA" id="ARBA00023136"/>
    </source>
</evidence>
<dbReference type="CDD" id="cd16979">
    <property type="entry name" value="VHS_Vps27"/>
    <property type="match status" value="1"/>
</dbReference>
<dbReference type="Gene3D" id="1.25.40.90">
    <property type="match status" value="1"/>
</dbReference>
<feature type="compositionally biased region" description="Polar residues" evidence="12">
    <location>
        <begin position="290"/>
        <end position="299"/>
    </location>
</feature>
<dbReference type="InterPro" id="IPR011011">
    <property type="entry name" value="Znf_FYVE_PHD"/>
</dbReference>
<dbReference type="Gene3D" id="3.30.40.10">
    <property type="entry name" value="Zinc/RING finger domain, C3HC4 (zinc finger)"/>
    <property type="match status" value="1"/>
</dbReference>
<dbReference type="AlphaFoldDB" id="A0A8I2YDH1"/>
<dbReference type="InterPro" id="IPR013083">
    <property type="entry name" value="Znf_RING/FYVE/PHD"/>
</dbReference>
<dbReference type="OrthoDB" id="957735at2759"/>
<dbReference type="InterPro" id="IPR017073">
    <property type="entry name" value="HGS/VPS27"/>
</dbReference>
<proteinExistence type="inferred from homology"/>
<dbReference type="GO" id="GO:0033565">
    <property type="term" value="C:ESCRT-0 complex"/>
    <property type="evidence" value="ECO:0007669"/>
    <property type="project" value="TreeGrafter"/>
</dbReference>
<keyword evidence="8" id="KW-0862">Zinc</keyword>
<dbReference type="SUPFAM" id="SSF48464">
    <property type="entry name" value="ENTH/VHS domain"/>
    <property type="match status" value="1"/>
</dbReference>
<keyword evidence="7 11" id="KW-0863">Zinc-finger</keyword>
<comment type="subcellular location">
    <subcellularLocation>
        <location evidence="1 10">Endosome membrane</location>
        <topology evidence="1 10">Peripheral membrane protein</topology>
        <orientation evidence="1 10">Cytoplasmic side</orientation>
    </subcellularLocation>
</comment>
<dbReference type="Proteomes" id="UP000683000">
    <property type="component" value="Unassembled WGS sequence"/>
</dbReference>
<comment type="function">
    <text evidence="10">Component of the ESCRT-0 complex which is the sorting receptor for ubiquitinated cargo proteins at the multivesicular body (MVB) and recruits ESCRT-I to the MVB outer membrane.</text>
</comment>
<evidence type="ECO:0000256" key="1">
    <source>
        <dbReference type="ARBA" id="ARBA00004125"/>
    </source>
</evidence>
<dbReference type="PIRSF" id="PIRSF036956">
    <property type="entry name" value="Hrs_Vps27"/>
    <property type="match status" value="1"/>
</dbReference>
<dbReference type="Pfam" id="PF00790">
    <property type="entry name" value="VHS"/>
    <property type="match status" value="1"/>
</dbReference>
<dbReference type="Pfam" id="PF02809">
    <property type="entry name" value="UIM"/>
    <property type="match status" value="2"/>
</dbReference>
<evidence type="ECO:0000256" key="6">
    <source>
        <dbReference type="ARBA" id="ARBA00022753"/>
    </source>
</evidence>
<feature type="domain" description="FYVE-type" evidence="13">
    <location>
        <begin position="172"/>
        <end position="232"/>
    </location>
</feature>
<name>A0A8I2YDH1_9AGAM</name>
<dbReference type="PANTHER" id="PTHR47794">
    <property type="entry name" value="VACUOLAR PROTEIN SORTING-ASSOCIATED PROTEIN 27"/>
    <property type="match status" value="1"/>
</dbReference>
<feature type="compositionally biased region" description="Polar residues" evidence="12">
    <location>
        <begin position="614"/>
        <end position="625"/>
    </location>
</feature>
<dbReference type="PROSITE" id="PS50330">
    <property type="entry name" value="UIM"/>
    <property type="match status" value="2"/>
</dbReference>
<dbReference type="InterPro" id="IPR003903">
    <property type="entry name" value="UIM_dom"/>
</dbReference>
<dbReference type="GO" id="GO:0010008">
    <property type="term" value="C:endosome membrane"/>
    <property type="evidence" value="ECO:0007669"/>
    <property type="project" value="UniProtKB-SubCell"/>
</dbReference>
<evidence type="ECO:0000313" key="15">
    <source>
        <dbReference type="EMBL" id="KAG6369804.1"/>
    </source>
</evidence>
<evidence type="ECO:0000256" key="12">
    <source>
        <dbReference type="SAM" id="MobiDB-lite"/>
    </source>
</evidence>
<dbReference type="PANTHER" id="PTHR47794:SF1">
    <property type="entry name" value="VACUOLAR PROTEIN SORTING-ASSOCIATED PROTEIN 27"/>
    <property type="match status" value="1"/>
</dbReference>
<keyword evidence="16" id="KW-1185">Reference proteome</keyword>
<feature type="region of interest" description="Disordered" evidence="12">
    <location>
        <begin position="276"/>
        <end position="331"/>
    </location>
</feature>
<evidence type="ECO:0000313" key="16">
    <source>
        <dbReference type="Proteomes" id="UP000683000"/>
    </source>
</evidence>
<feature type="region of interest" description="Disordered" evidence="12">
    <location>
        <begin position="469"/>
        <end position="534"/>
    </location>
</feature>
<dbReference type="SMART" id="SM00064">
    <property type="entry name" value="FYVE"/>
    <property type="match status" value="1"/>
</dbReference>